<comment type="subcellular location">
    <subcellularLocation>
        <location evidence="1 7">Nucleus</location>
        <location evidence="1 7">Nucleolus</location>
    </subcellularLocation>
</comment>
<comment type="function">
    <text evidence="7">Involved in nucleolar processing of pre-18S ribosomal RNA.</text>
</comment>
<comment type="similarity">
    <text evidence="2 7">Belongs to the HEATR1/UTP10 family.</text>
</comment>
<dbReference type="AlphaFoldDB" id="A0A8C4Q1C2"/>
<dbReference type="GO" id="GO:0045943">
    <property type="term" value="P:positive regulation of transcription by RNA polymerase I"/>
    <property type="evidence" value="ECO:0007669"/>
    <property type="project" value="TreeGrafter"/>
</dbReference>
<evidence type="ECO:0000256" key="1">
    <source>
        <dbReference type="ARBA" id="ARBA00004604"/>
    </source>
</evidence>
<accession>A0A8C4Q1C2</accession>
<keyword evidence="9" id="KW-0732">Signal</keyword>
<keyword evidence="3 7" id="KW-0690">Ribosome biogenesis</keyword>
<dbReference type="InterPro" id="IPR012954">
    <property type="entry name" value="BP28_C_dom"/>
</dbReference>
<dbReference type="PANTHER" id="PTHR13457">
    <property type="entry name" value="BAP28"/>
    <property type="match status" value="1"/>
</dbReference>
<dbReference type="Gene3D" id="1.25.10.10">
    <property type="entry name" value="Leucine-rich Repeat Variant"/>
    <property type="match status" value="1"/>
</dbReference>
<dbReference type="Ensembl" id="ENSEBUT00000008933.1">
    <property type="protein sequence ID" value="ENSEBUP00000008432.1"/>
    <property type="gene ID" value="ENSEBUG00000005452.1"/>
</dbReference>
<keyword evidence="12" id="KW-1185">Reference proteome</keyword>
<feature type="chain" id="PRO_5034125003" description="HEAT repeat-containing protein 1" evidence="9">
    <location>
        <begin position="23"/>
        <end position="282"/>
    </location>
</feature>
<evidence type="ECO:0000259" key="10">
    <source>
        <dbReference type="SMART" id="SM01036"/>
    </source>
</evidence>
<dbReference type="Proteomes" id="UP000694388">
    <property type="component" value="Unplaced"/>
</dbReference>
<dbReference type="Pfam" id="PF08146">
    <property type="entry name" value="BP28CT"/>
    <property type="match status" value="1"/>
</dbReference>
<evidence type="ECO:0000256" key="6">
    <source>
        <dbReference type="ARBA" id="ARBA00023274"/>
    </source>
</evidence>
<sequence>DTERHRWSHHFGIIYLFQVILRLPSVTLNLQDPLEIVGEIEGHVIDSLSALVMKLSEMTFRPLFFKLFDWAAGEGAPRHRLLTLWRLAACLANRLRGLFSLFAGHLVQPAASMLTYERKLWSESESCLLLNSLLSCLHSIFLHDTQHFITKERSDTLTVPLIDQLANTLGGEELYQTRITDLLVPCIVQFAISLGDDSAMKPLHQQILLKMQHTASQVRFAALVQLLELASRLREDYMPLLPEAVPYLAELMEDDNEEVEQQCQKVVRQLEIILGEPLQSYF</sequence>
<dbReference type="InterPro" id="IPR016024">
    <property type="entry name" value="ARM-type_fold"/>
</dbReference>
<dbReference type="GO" id="GO:0030686">
    <property type="term" value="C:90S preribosome"/>
    <property type="evidence" value="ECO:0007669"/>
    <property type="project" value="TreeGrafter"/>
</dbReference>
<feature type="signal peptide" evidence="9">
    <location>
        <begin position="1"/>
        <end position="22"/>
    </location>
</feature>
<dbReference type="OMA" id="YRARERN"/>
<proteinExistence type="inferred from homology"/>
<keyword evidence="4 7" id="KW-0698">rRNA processing</keyword>
<evidence type="ECO:0000313" key="12">
    <source>
        <dbReference type="Proteomes" id="UP000694388"/>
    </source>
</evidence>
<dbReference type="GeneTree" id="ENSGT00390000015845"/>
<reference evidence="11" key="2">
    <citation type="submission" date="2025-09" db="UniProtKB">
        <authorList>
            <consortium name="Ensembl"/>
        </authorList>
    </citation>
    <scope>IDENTIFICATION</scope>
</reference>
<evidence type="ECO:0000256" key="7">
    <source>
        <dbReference type="RuleBase" id="RU367065"/>
    </source>
</evidence>
<dbReference type="GO" id="GO:0034455">
    <property type="term" value="C:t-UTP complex"/>
    <property type="evidence" value="ECO:0007669"/>
    <property type="project" value="TreeGrafter"/>
</dbReference>
<keyword evidence="5 7" id="KW-0539">Nucleus</keyword>
<dbReference type="GO" id="GO:0032040">
    <property type="term" value="C:small-subunit processome"/>
    <property type="evidence" value="ECO:0007669"/>
    <property type="project" value="TreeGrafter"/>
</dbReference>
<evidence type="ECO:0000256" key="3">
    <source>
        <dbReference type="ARBA" id="ARBA00022517"/>
    </source>
</evidence>
<protein>
    <recommendedName>
        <fullName evidence="7">HEAT repeat-containing protein 1</fullName>
    </recommendedName>
</protein>
<keyword evidence="8" id="KW-0175">Coiled coil</keyword>
<evidence type="ECO:0000256" key="5">
    <source>
        <dbReference type="ARBA" id="ARBA00023242"/>
    </source>
</evidence>
<dbReference type="PANTHER" id="PTHR13457:SF1">
    <property type="entry name" value="HEAT REPEAT-CONTAINING PROTEIN 1"/>
    <property type="match status" value="1"/>
</dbReference>
<dbReference type="SMART" id="SM01036">
    <property type="entry name" value="BP28CT"/>
    <property type="match status" value="1"/>
</dbReference>
<keyword evidence="6 7" id="KW-0687">Ribonucleoprotein</keyword>
<feature type="coiled-coil region" evidence="8">
    <location>
        <begin position="249"/>
        <end position="276"/>
    </location>
</feature>
<dbReference type="SUPFAM" id="SSF48371">
    <property type="entry name" value="ARM repeat"/>
    <property type="match status" value="1"/>
</dbReference>
<name>A0A8C4Q1C2_EPTBU</name>
<evidence type="ECO:0000256" key="9">
    <source>
        <dbReference type="SAM" id="SignalP"/>
    </source>
</evidence>
<evidence type="ECO:0000256" key="8">
    <source>
        <dbReference type="SAM" id="Coils"/>
    </source>
</evidence>
<organism evidence="11 12">
    <name type="scientific">Eptatretus burgeri</name>
    <name type="common">Inshore hagfish</name>
    <dbReference type="NCBI Taxonomy" id="7764"/>
    <lineage>
        <taxon>Eukaryota</taxon>
        <taxon>Metazoa</taxon>
        <taxon>Chordata</taxon>
        <taxon>Craniata</taxon>
        <taxon>Vertebrata</taxon>
        <taxon>Cyclostomata</taxon>
        <taxon>Myxini</taxon>
        <taxon>Myxiniformes</taxon>
        <taxon>Myxinidae</taxon>
        <taxon>Eptatretinae</taxon>
        <taxon>Eptatretus</taxon>
    </lineage>
</organism>
<feature type="domain" description="BP28 C-terminal" evidence="10">
    <location>
        <begin position="6"/>
        <end position="148"/>
    </location>
</feature>
<reference evidence="11" key="1">
    <citation type="submission" date="2025-08" db="UniProtKB">
        <authorList>
            <consortium name="Ensembl"/>
        </authorList>
    </citation>
    <scope>IDENTIFICATION</scope>
</reference>
<evidence type="ECO:0000256" key="2">
    <source>
        <dbReference type="ARBA" id="ARBA00010559"/>
    </source>
</evidence>
<dbReference type="GO" id="GO:0030515">
    <property type="term" value="F:snoRNA binding"/>
    <property type="evidence" value="ECO:0007669"/>
    <property type="project" value="TreeGrafter"/>
</dbReference>
<dbReference type="InterPro" id="IPR011989">
    <property type="entry name" value="ARM-like"/>
</dbReference>
<dbReference type="GO" id="GO:0000462">
    <property type="term" value="P:maturation of SSU-rRNA from tricistronic rRNA transcript (SSU-rRNA, 5.8S rRNA, LSU-rRNA)"/>
    <property type="evidence" value="ECO:0007669"/>
    <property type="project" value="TreeGrafter"/>
</dbReference>
<evidence type="ECO:0000256" key="4">
    <source>
        <dbReference type="ARBA" id="ARBA00022552"/>
    </source>
</evidence>
<dbReference type="InterPro" id="IPR040191">
    <property type="entry name" value="UTP10"/>
</dbReference>
<evidence type="ECO:0000313" key="11">
    <source>
        <dbReference type="Ensembl" id="ENSEBUP00000008432.1"/>
    </source>
</evidence>